<dbReference type="PANTHER" id="PTHR45008:SF1">
    <property type="entry name" value="PTS SYSTEM GLUCOSE-SPECIFIC EIIA COMPONENT"/>
    <property type="match status" value="1"/>
</dbReference>
<evidence type="ECO:0000256" key="5">
    <source>
        <dbReference type="ARBA" id="ARBA00022683"/>
    </source>
</evidence>
<dbReference type="RefSeq" id="WP_101175872.1">
    <property type="nucleotide sequence ID" value="NZ_PISE01000010.1"/>
</dbReference>
<dbReference type="InterPro" id="IPR011055">
    <property type="entry name" value="Dup_hybrid_motif"/>
</dbReference>
<dbReference type="Proteomes" id="UP000233375">
    <property type="component" value="Unassembled WGS sequence"/>
</dbReference>
<evidence type="ECO:0000256" key="3">
    <source>
        <dbReference type="ARBA" id="ARBA00022597"/>
    </source>
</evidence>
<keyword evidence="9" id="KW-1185">Reference proteome</keyword>
<dbReference type="NCBIfam" id="TIGR00830">
    <property type="entry name" value="PTBA"/>
    <property type="match status" value="1"/>
</dbReference>
<dbReference type="GO" id="GO:0009401">
    <property type="term" value="P:phosphoenolpyruvate-dependent sugar phosphotransferase system"/>
    <property type="evidence" value="ECO:0007669"/>
    <property type="project" value="UniProtKB-KW"/>
</dbReference>
<keyword evidence="3 8" id="KW-0762">Sugar transport</keyword>
<dbReference type="GO" id="GO:0016301">
    <property type="term" value="F:kinase activity"/>
    <property type="evidence" value="ECO:0007669"/>
    <property type="project" value="UniProtKB-KW"/>
</dbReference>
<evidence type="ECO:0000256" key="6">
    <source>
        <dbReference type="ARBA" id="ARBA00022777"/>
    </source>
</evidence>
<dbReference type="SUPFAM" id="SSF51261">
    <property type="entry name" value="Duplicated hybrid motif"/>
    <property type="match status" value="1"/>
</dbReference>
<dbReference type="PROSITE" id="PS00371">
    <property type="entry name" value="PTS_EIIA_TYPE_1_HIS"/>
    <property type="match status" value="1"/>
</dbReference>
<dbReference type="Gene3D" id="2.70.70.10">
    <property type="entry name" value="Glucose Permease (Domain IIA)"/>
    <property type="match status" value="1"/>
</dbReference>
<dbReference type="EMBL" id="PISE01000010">
    <property type="protein sequence ID" value="PKG24842.1"/>
    <property type="molecule type" value="Genomic_DNA"/>
</dbReference>
<gene>
    <name evidence="8" type="ORF">CWS01_04590</name>
</gene>
<protein>
    <submittedName>
        <fullName evidence="8">PTS sugar transporter</fullName>
    </submittedName>
</protein>
<dbReference type="FunFam" id="2.70.70.10:FF:000001">
    <property type="entry name" value="PTS system glucose-specific IIA component"/>
    <property type="match status" value="1"/>
</dbReference>
<keyword evidence="6" id="KW-0418">Kinase</keyword>
<dbReference type="InterPro" id="IPR050890">
    <property type="entry name" value="PTS_EIIA_component"/>
</dbReference>
<accession>A0A2N0Z5Q4</accession>
<proteinExistence type="predicted"/>
<dbReference type="OrthoDB" id="92465at2"/>
<reference evidence="8 9" key="1">
    <citation type="journal article" date="2003" name="Int. J. Syst. Evol. Microbiol.">
        <title>Bacillus nealsonii sp. nov., isolated from a spacecraft-assembly facility, whose spores are gamma-radiation resistant.</title>
        <authorList>
            <person name="Venkateswaran K."/>
            <person name="Kempf M."/>
            <person name="Chen F."/>
            <person name="Satomi M."/>
            <person name="Nicholson W."/>
            <person name="Kern R."/>
        </authorList>
    </citation>
    <scope>NUCLEOTIDE SEQUENCE [LARGE SCALE GENOMIC DNA]</scope>
    <source>
        <strain evidence="8 9">FO-92</strain>
    </source>
</reference>
<evidence type="ECO:0000256" key="2">
    <source>
        <dbReference type="ARBA" id="ARBA00022448"/>
    </source>
</evidence>
<evidence type="ECO:0000256" key="4">
    <source>
        <dbReference type="ARBA" id="ARBA00022679"/>
    </source>
</evidence>
<evidence type="ECO:0000259" key="7">
    <source>
        <dbReference type="PROSITE" id="PS51093"/>
    </source>
</evidence>
<organism evidence="8 9">
    <name type="scientific">Niallia nealsonii</name>
    <dbReference type="NCBI Taxonomy" id="115979"/>
    <lineage>
        <taxon>Bacteria</taxon>
        <taxon>Bacillati</taxon>
        <taxon>Bacillota</taxon>
        <taxon>Bacilli</taxon>
        <taxon>Bacillales</taxon>
        <taxon>Bacillaceae</taxon>
        <taxon>Niallia</taxon>
    </lineage>
</organism>
<comment type="subcellular location">
    <subcellularLocation>
        <location evidence="1">Cytoplasm</location>
    </subcellularLocation>
</comment>
<sequence length="158" mass="17194">MFKNLFKKNKPEKTAASSTIIQPLEGKVLSIEEVPDPVFSQKMMGDGFAIDPSNGVLISPIDGQVMNVFPTKHAISLADNNGREILIHVGLDTVTLKGEGFTPFVKDGDKIKQGQKLMEIDFAAIKSKVPSIITPVVFTNLSENEKVVIDGDQVRVIS</sequence>
<dbReference type="PANTHER" id="PTHR45008">
    <property type="entry name" value="PTS SYSTEM GLUCOSE-SPECIFIC EIIA COMPONENT"/>
    <property type="match status" value="1"/>
</dbReference>
<keyword evidence="4" id="KW-0808">Transferase</keyword>
<dbReference type="Pfam" id="PF00358">
    <property type="entry name" value="PTS_EIIA_1"/>
    <property type="match status" value="1"/>
</dbReference>
<feature type="domain" description="PTS EIIA type-1" evidence="7">
    <location>
        <begin position="36"/>
        <end position="140"/>
    </location>
</feature>
<dbReference type="PROSITE" id="PS51093">
    <property type="entry name" value="PTS_EIIA_TYPE_1"/>
    <property type="match status" value="1"/>
</dbReference>
<keyword evidence="5" id="KW-0598">Phosphotransferase system</keyword>
<evidence type="ECO:0000256" key="1">
    <source>
        <dbReference type="ARBA" id="ARBA00004496"/>
    </source>
</evidence>
<keyword evidence="2" id="KW-0813">Transport</keyword>
<dbReference type="AlphaFoldDB" id="A0A2N0Z5Q4"/>
<evidence type="ECO:0000313" key="8">
    <source>
        <dbReference type="EMBL" id="PKG24842.1"/>
    </source>
</evidence>
<dbReference type="InterPro" id="IPR001127">
    <property type="entry name" value="PTS_EIIA_1_perm"/>
</dbReference>
<dbReference type="GO" id="GO:0005737">
    <property type="term" value="C:cytoplasm"/>
    <property type="evidence" value="ECO:0007669"/>
    <property type="project" value="UniProtKB-SubCell"/>
</dbReference>
<name>A0A2N0Z5Q4_9BACI</name>
<evidence type="ECO:0000313" key="9">
    <source>
        <dbReference type="Proteomes" id="UP000233375"/>
    </source>
</evidence>
<comment type="caution">
    <text evidence="8">The sequence shown here is derived from an EMBL/GenBank/DDBJ whole genome shotgun (WGS) entry which is preliminary data.</text>
</comment>